<name>A0AAV7X6D1_9NEOP</name>
<gene>
    <name evidence="2" type="ORF">ONE63_003122</name>
</gene>
<dbReference type="Gene3D" id="2.120.10.80">
    <property type="entry name" value="Kelch-type beta propeller"/>
    <property type="match status" value="2"/>
</dbReference>
<dbReference type="AlphaFoldDB" id="A0AAV7X6D1"/>
<keyword evidence="1" id="KW-0880">Kelch repeat</keyword>
<evidence type="ECO:0000313" key="2">
    <source>
        <dbReference type="EMBL" id="KAJ1521454.1"/>
    </source>
</evidence>
<dbReference type="Proteomes" id="UP001075354">
    <property type="component" value="Chromosome 13"/>
</dbReference>
<dbReference type="Pfam" id="PF24681">
    <property type="entry name" value="Kelch_KLHDC2_KLHL20_DRC7"/>
    <property type="match status" value="1"/>
</dbReference>
<evidence type="ECO:0008006" key="4">
    <source>
        <dbReference type="Google" id="ProtNLM"/>
    </source>
</evidence>
<reference evidence="2" key="1">
    <citation type="submission" date="2022-12" db="EMBL/GenBank/DDBJ databases">
        <title>Chromosome-level genome assembly of the bean flower thrips Megalurothrips usitatus.</title>
        <authorList>
            <person name="Ma L."/>
            <person name="Liu Q."/>
            <person name="Li H."/>
            <person name="Cai W."/>
        </authorList>
    </citation>
    <scope>NUCLEOTIDE SEQUENCE</scope>
    <source>
        <strain evidence="2">Cailab_2022a</strain>
    </source>
</reference>
<dbReference type="Pfam" id="PF07646">
    <property type="entry name" value="Kelch_2"/>
    <property type="match status" value="1"/>
</dbReference>
<dbReference type="InterPro" id="IPR052637">
    <property type="entry name" value="KLHDC3-like"/>
</dbReference>
<evidence type="ECO:0000256" key="1">
    <source>
        <dbReference type="ARBA" id="ARBA00022441"/>
    </source>
</evidence>
<protein>
    <recommendedName>
        <fullName evidence="4">Kelch domain-containing protein 3</fullName>
    </recommendedName>
</protein>
<dbReference type="EMBL" id="JAPTSV010000013">
    <property type="protein sequence ID" value="KAJ1521454.1"/>
    <property type="molecule type" value="Genomic_DNA"/>
</dbReference>
<comment type="caution">
    <text evidence="2">The sequence shown here is derived from an EMBL/GenBank/DDBJ whole genome shotgun (WGS) entry which is preliminary data.</text>
</comment>
<keyword evidence="3" id="KW-1185">Reference proteome</keyword>
<sequence>MHWIAHVEGGPRRVNHAATAVDHIIYTFGGFQTGAHYRKSTPIDIHILNTVTFRWTRLGKPIVYKYKKSTCPVPFQRYGHSAVTYYRKIFIWGGRNETVSCNKLYCFDTETLNWSKPAVSGDVPSPRDGHSACVIADRMYVFGGFTALTEKISNELYYLDLITMRWQHVVQEEFVPKFRDFHTATKIGPYMFVFGGRSDSVSALHSENDEYCPDIVYFDTDTHTWHKPVATGDIPSGRRSHSAFAINGKLYIWGGYSGVTDEYFNDLYEFNPNTNIWTKIEANGIRPMPRRRQGCVVVDNKAFIFGGTRSVIVFITTLRALLTNSVCT</sequence>
<dbReference type="GO" id="GO:0005737">
    <property type="term" value="C:cytoplasm"/>
    <property type="evidence" value="ECO:0007669"/>
    <property type="project" value="TreeGrafter"/>
</dbReference>
<dbReference type="InterPro" id="IPR006652">
    <property type="entry name" value="Kelch_1"/>
</dbReference>
<dbReference type="InterPro" id="IPR011498">
    <property type="entry name" value="Kelch_2"/>
</dbReference>
<dbReference type="SMART" id="SM00612">
    <property type="entry name" value="Kelch"/>
    <property type="match status" value="3"/>
</dbReference>
<proteinExistence type="predicted"/>
<evidence type="ECO:0000313" key="3">
    <source>
        <dbReference type="Proteomes" id="UP001075354"/>
    </source>
</evidence>
<accession>A0AAV7X6D1</accession>
<dbReference type="InterPro" id="IPR011043">
    <property type="entry name" value="Gal_Oxase/kelch_b-propeller"/>
</dbReference>
<dbReference type="GO" id="GO:0003682">
    <property type="term" value="F:chromatin binding"/>
    <property type="evidence" value="ECO:0007669"/>
    <property type="project" value="InterPro"/>
</dbReference>
<dbReference type="PANTHER" id="PTHR46461:SF1">
    <property type="entry name" value="KELCH DOMAIN-CONTAINING PROTEIN 3"/>
    <property type="match status" value="1"/>
</dbReference>
<dbReference type="InterPro" id="IPR015915">
    <property type="entry name" value="Kelch-typ_b-propeller"/>
</dbReference>
<organism evidence="2 3">
    <name type="scientific">Megalurothrips usitatus</name>
    <name type="common">bean blossom thrips</name>
    <dbReference type="NCBI Taxonomy" id="439358"/>
    <lineage>
        <taxon>Eukaryota</taxon>
        <taxon>Metazoa</taxon>
        <taxon>Ecdysozoa</taxon>
        <taxon>Arthropoda</taxon>
        <taxon>Hexapoda</taxon>
        <taxon>Insecta</taxon>
        <taxon>Pterygota</taxon>
        <taxon>Neoptera</taxon>
        <taxon>Paraneoptera</taxon>
        <taxon>Thysanoptera</taxon>
        <taxon>Terebrantia</taxon>
        <taxon>Thripoidea</taxon>
        <taxon>Thripidae</taxon>
        <taxon>Megalurothrips</taxon>
    </lineage>
</organism>
<dbReference type="SUPFAM" id="SSF50965">
    <property type="entry name" value="Galactose oxidase, central domain"/>
    <property type="match status" value="1"/>
</dbReference>
<dbReference type="PANTHER" id="PTHR46461">
    <property type="entry name" value="KELCH DOMAIN-CONTAINING PROTEIN 3"/>
    <property type="match status" value="1"/>
</dbReference>